<dbReference type="EMBL" id="JACBXS010000016">
    <property type="protein sequence ID" value="NYS25244.1"/>
    <property type="molecule type" value="Genomic_DNA"/>
</dbReference>
<dbReference type="GO" id="GO:0000976">
    <property type="term" value="F:transcription cis-regulatory region binding"/>
    <property type="evidence" value="ECO:0007669"/>
    <property type="project" value="TreeGrafter"/>
</dbReference>
<evidence type="ECO:0000259" key="7">
    <source>
        <dbReference type="SMART" id="SM00528"/>
    </source>
</evidence>
<feature type="domain" description="DNA-binding protein H-NS-like C-terminal" evidence="7">
    <location>
        <begin position="58"/>
        <end position="103"/>
    </location>
</feature>
<dbReference type="InterPro" id="IPR037150">
    <property type="entry name" value="H-NS_C_dom_sf"/>
</dbReference>
<dbReference type="GO" id="GO:0009295">
    <property type="term" value="C:nucleoid"/>
    <property type="evidence" value="ECO:0007669"/>
    <property type="project" value="UniProtKB-SubCell"/>
</dbReference>
<evidence type="ECO:0000313" key="8">
    <source>
        <dbReference type="EMBL" id="NYS25244.1"/>
    </source>
</evidence>
<evidence type="ECO:0000256" key="5">
    <source>
        <dbReference type="SAM" id="Coils"/>
    </source>
</evidence>
<comment type="subcellular location">
    <subcellularLocation>
        <location evidence="1">Cytoplasm</location>
        <location evidence="1">Nucleoid</location>
    </subcellularLocation>
</comment>
<comment type="caution">
    <text evidence="8">The sequence shown here is derived from an EMBL/GenBank/DDBJ whole genome shotgun (WGS) entry which is preliminary data.</text>
</comment>
<protein>
    <submittedName>
        <fullName evidence="8">H-NS histone family protein</fullName>
    </submittedName>
</protein>
<keyword evidence="5" id="KW-0175">Coiled coil</keyword>
<evidence type="ECO:0000256" key="3">
    <source>
        <dbReference type="ARBA" id="ARBA00022490"/>
    </source>
</evidence>
<dbReference type="GO" id="GO:0003681">
    <property type="term" value="F:bent DNA binding"/>
    <property type="evidence" value="ECO:0007669"/>
    <property type="project" value="TreeGrafter"/>
</dbReference>
<reference evidence="8 9" key="1">
    <citation type="journal article" date="2000" name="Arch. Microbiol.">
        <title>Rhodobaca bogoriensis gen. nov. and sp. nov., an alkaliphilic purple nonsulfur bacterium from African Rift Valley soda lakes.</title>
        <authorList>
            <person name="Milford A.D."/>
            <person name="Achenbach L.A."/>
            <person name="Jung D.O."/>
            <person name="Madigan M.T."/>
        </authorList>
    </citation>
    <scope>NUCLEOTIDE SEQUENCE [LARGE SCALE GENOMIC DNA]</scope>
    <source>
        <strain evidence="8 9">2376</strain>
    </source>
</reference>
<comment type="similarity">
    <text evidence="2">Belongs to the histone-like protein H-NS family.</text>
</comment>
<dbReference type="InterPro" id="IPR027444">
    <property type="entry name" value="H-NS_C_dom"/>
</dbReference>
<keyword evidence="3" id="KW-0963">Cytoplasm</keyword>
<evidence type="ECO:0000256" key="2">
    <source>
        <dbReference type="ARBA" id="ARBA00010610"/>
    </source>
</evidence>
<dbReference type="Proteomes" id="UP000529417">
    <property type="component" value="Unassembled WGS sequence"/>
</dbReference>
<dbReference type="AlphaFoldDB" id="A0A7Z0I0F7"/>
<gene>
    <name evidence="8" type="ORF">HUK65_09595</name>
</gene>
<feature type="region of interest" description="Disordered" evidence="6">
    <location>
        <begin position="56"/>
        <end position="81"/>
    </location>
</feature>
<dbReference type="SMART" id="SM00528">
    <property type="entry name" value="HNS"/>
    <property type="match status" value="1"/>
</dbReference>
<organism evidence="8 9">
    <name type="scientific">Rhabdonatronobacter sediminivivens</name>
    <dbReference type="NCBI Taxonomy" id="2743469"/>
    <lineage>
        <taxon>Bacteria</taxon>
        <taxon>Pseudomonadati</taxon>
        <taxon>Pseudomonadota</taxon>
        <taxon>Alphaproteobacteria</taxon>
        <taxon>Rhodobacterales</taxon>
        <taxon>Paracoccaceae</taxon>
        <taxon>Rhabdonatronobacter</taxon>
    </lineage>
</organism>
<dbReference type="Pfam" id="PF00816">
    <property type="entry name" value="Histone_HNS"/>
    <property type="match status" value="1"/>
</dbReference>
<accession>A0A7Z0I0F7</accession>
<feature type="coiled-coil region" evidence="5">
    <location>
        <begin position="5"/>
        <end position="32"/>
    </location>
</feature>
<dbReference type="GO" id="GO:0003680">
    <property type="term" value="F:minor groove of adenine-thymine-rich DNA binding"/>
    <property type="evidence" value="ECO:0007669"/>
    <property type="project" value="TreeGrafter"/>
</dbReference>
<evidence type="ECO:0000313" key="9">
    <source>
        <dbReference type="Proteomes" id="UP000529417"/>
    </source>
</evidence>
<evidence type="ECO:0000256" key="4">
    <source>
        <dbReference type="ARBA" id="ARBA00023125"/>
    </source>
</evidence>
<proteinExistence type="inferred from homology"/>
<name>A0A7Z0I0F7_9RHOB</name>
<sequence>MNDLNQMSLEELKKLRRDVEKAIETYKDREKIAALAEVESLAREKGFSLAELLKSGGKKSRSGLPPKFVNPADPSQTWTGRGRRPKWIEAALAEGKSLGDLAIAQ</sequence>
<dbReference type="GO" id="GO:0032993">
    <property type="term" value="C:protein-DNA complex"/>
    <property type="evidence" value="ECO:0007669"/>
    <property type="project" value="TreeGrafter"/>
</dbReference>
<keyword evidence="9" id="KW-1185">Reference proteome</keyword>
<dbReference type="PANTHER" id="PTHR38097">
    <property type="match status" value="1"/>
</dbReference>
<dbReference type="PANTHER" id="PTHR38097:SF2">
    <property type="entry name" value="DNA-BINDING PROTEIN STPA"/>
    <property type="match status" value="1"/>
</dbReference>
<dbReference type="SUPFAM" id="SSF81273">
    <property type="entry name" value="H-NS histone-like proteins"/>
    <property type="match status" value="1"/>
</dbReference>
<evidence type="ECO:0000256" key="1">
    <source>
        <dbReference type="ARBA" id="ARBA00004453"/>
    </source>
</evidence>
<dbReference type="Gene3D" id="4.10.430.10">
    <property type="entry name" value="Histone-like protein H-NS, C-terminal domain"/>
    <property type="match status" value="1"/>
</dbReference>
<dbReference type="GO" id="GO:0001217">
    <property type="term" value="F:DNA-binding transcription repressor activity"/>
    <property type="evidence" value="ECO:0007669"/>
    <property type="project" value="TreeGrafter"/>
</dbReference>
<dbReference type="GO" id="GO:0005829">
    <property type="term" value="C:cytosol"/>
    <property type="evidence" value="ECO:0007669"/>
    <property type="project" value="TreeGrafter"/>
</dbReference>
<evidence type="ECO:0000256" key="6">
    <source>
        <dbReference type="SAM" id="MobiDB-lite"/>
    </source>
</evidence>
<keyword evidence="4" id="KW-0238">DNA-binding</keyword>